<dbReference type="PANTHER" id="PTHR12126">
    <property type="entry name" value="NADH-UBIQUINONE OXIDOREDUCTASE 39 KDA SUBUNIT-RELATED"/>
    <property type="match status" value="1"/>
</dbReference>
<evidence type="ECO:0000313" key="2">
    <source>
        <dbReference type="EMBL" id="MBK0331132.1"/>
    </source>
</evidence>
<dbReference type="Pfam" id="PF13460">
    <property type="entry name" value="NAD_binding_10"/>
    <property type="match status" value="1"/>
</dbReference>
<evidence type="ECO:0000313" key="3">
    <source>
        <dbReference type="Proteomes" id="UP000612352"/>
    </source>
</evidence>
<accession>A0ABS1B9E0</accession>
<feature type="domain" description="NAD(P)-binding" evidence="1">
    <location>
        <begin position="7"/>
        <end position="171"/>
    </location>
</feature>
<dbReference type="RefSeq" id="WP_200501795.1">
    <property type="nucleotide sequence ID" value="NZ_JAEDAJ010000003.1"/>
</dbReference>
<protein>
    <submittedName>
        <fullName evidence="2">SDR family oxidoreductase</fullName>
    </submittedName>
</protein>
<dbReference type="InterPro" id="IPR051207">
    <property type="entry name" value="ComplexI_NDUFA9_subunit"/>
</dbReference>
<organism evidence="2 3">
    <name type="scientific">Brachybacterium halotolerans</name>
    <dbReference type="NCBI Taxonomy" id="2795215"/>
    <lineage>
        <taxon>Bacteria</taxon>
        <taxon>Bacillati</taxon>
        <taxon>Actinomycetota</taxon>
        <taxon>Actinomycetes</taxon>
        <taxon>Micrococcales</taxon>
        <taxon>Dermabacteraceae</taxon>
        <taxon>Brachybacterium</taxon>
    </lineage>
</organism>
<evidence type="ECO:0000259" key="1">
    <source>
        <dbReference type="Pfam" id="PF13460"/>
    </source>
</evidence>
<gene>
    <name evidence="2" type="ORF">I8D64_06915</name>
</gene>
<dbReference type="PANTHER" id="PTHR12126:SF11">
    <property type="entry name" value="NADH DEHYDROGENASE [UBIQUINONE] 1 ALPHA SUBCOMPLEX SUBUNIT 9, MITOCHONDRIAL"/>
    <property type="match status" value="1"/>
</dbReference>
<dbReference type="Gene3D" id="3.40.50.720">
    <property type="entry name" value="NAD(P)-binding Rossmann-like Domain"/>
    <property type="match status" value="1"/>
</dbReference>
<name>A0ABS1B9E0_9MICO</name>
<sequence>MKIVVAGATGTLGRHVVAAVRDAGCEPVPLSRSTGTDLVTGAGLVEALHGASAVIDASATSSTSTSTSVDFFTTVTDHLLAAERTAGVPHHVAISIIGAARVRANYYAGKAAQEDLLRDRDGGWSLLRTTQFHDFAQQLIGHGAVGPLQVVPTMRSQPIAMSEVAAELVRIATGAPQGVVPDLAGPTEENMADLVRRLLASEGRRRPVIQIPLPGAWGRGMRDGSLLPAPGTRRGEMSFAQWLARRRT</sequence>
<dbReference type="InterPro" id="IPR036291">
    <property type="entry name" value="NAD(P)-bd_dom_sf"/>
</dbReference>
<reference evidence="2 3" key="1">
    <citation type="submission" date="2020-12" db="EMBL/GenBank/DDBJ databases">
        <title>Brachybacterium sp. MASK1Z-5, whole genome shotgun sequence.</title>
        <authorList>
            <person name="Tuo L."/>
        </authorList>
    </citation>
    <scope>NUCLEOTIDE SEQUENCE [LARGE SCALE GENOMIC DNA]</scope>
    <source>
        <strain evidence="2 3">MASK1Z-5</strain>
    </source>
</reference>
<dbReference type="Proteomes" id="UP000612352">
    <property type="component" value="Unassembled WGS sequence"/>
</dbReference>
<comment type="caution">
    <text evidence="2">The sequence shown here is derived from an EMBL/GenBank/DDBJ whole genome shotgun (WGS) entry which is preliminary data.</text>
</comment>
<dbReference type="EMBL" id="JAEDAJ010000003">
    <property type="protein sequence ID" value="MBK0331132.1"/>
    <property type="molecule type" value="Genomic_DNA"/>
</dbReference>
<keyword evidence="3" id="KW-1185">Reference proteome</keyword>
<proteinExistence type="predicted"/>
<dbReference type="SUPFAM" id="SSF51735">
    <property type="entry name" value="NAD(P)-binding Rossmann-fold domains"/>
    <property type="match status" value="1"/>
</dbReference>
<dbReference type="InterPro" id="IPR016040">
    <property type="entry name" value="NAD(P)-bd_dom"/>
</dbReference>